<evidence type="ECO:0008006" key="10">
    <source>
        <dbReference type="Google" id="ProtNLM"/>
    </source>
</evidence>
<name>I2GVV7_HENB6</name>
<dbReference type="AlphaFoldDB" id="I2GVV7"/>
<feature type="transmembrane region" description="Helical" evidence="7">
    <location>
        <begin position="356"/>
        <end position="378"/>
    </location>
</feature>
<keyword evidence="5 7" id="KW-1133">Transmembrane helix</keyword>
<dbReference type="RefSeq" id="XP_004177778.1">
    <property type="nucleotide sequence ID" value="XM_004177730.1"/>
</dbReference>
<feature type="transmembrane region" description="Helical" evidence="7">
    <location>
        <begin position="170"/>
        <end position="191"/>
    </location>
</feature>
<evidence type="ECO:0000256" key="1">
    <source>
        <dbReference type="ARBA" id="ARBA00004141"/>
    </source>
</evidence>
<evidence type="ECO:0000256" key="7">
    <source>
        <dbReference type="SAM" id="Phobius"/>
    </source>
</evidence>
<evidence type="ECO:0000256" key="5">
    <source>
        <dbReference type="ARBA" id="ARBA00022989"/>
    </source>
</evidence>
<keyword evidence="3" id="KW-0813">Transport</keyword>
<feature type="transmembrane region" description="Helical" evidence="7">
    <location>
        <begin position="323"/>
        <end position="344"/>
    </location>
</feature>
<comment type="similarity">
    <text evidence="2">Belongs to the SLC29A/ENT transporter (TC 2.A.57) family.</text>
</comment>
<evidence type="ECO:0000256" key="4">
    <source>
        <dbReference type="ARBA" id="ARBA00022692"/>
    </source>
</evidence>
<keyword evidence="6 7" id="KW-0472">Membrane</keyword>
<dbReference type="GO" id="GO:0015205">
    <property type="term" value="F:nucleobase transmembrane transporter activity"/>
    <property type="evidence" value="ECO:0007669"/>
    <property type="project" value="EnsemblFungi"/>
</dbReference>
<feature type="transmembrane region" description="Helical" evidence="7">
    <location>
        <begin position="197"/>
        <end position="220"/>
    </location>
</feature>
<dbReference type="STRING" id="1071380.I2GVV7"/>
<feature type="transmembrane region" description="Helical" evidence="7">
    <location>
        <begin position="34"/>
        <end position="63"/>
    </location>
</feature>
<dbReference type="PANTHER" id="PTHR10332">
    <property type="entry name" value="EQUILIBRATIVE NUCLEOSIDE TRANSPORTER"/>
    <property type="match status" value="1"/>
</dbReference>
<reference evidence="8 9" key="1">
    <citation type="journal article" date="2011" name="Proc. Natl. Acad. Sci. U.S.A.">
        <title>Evolutionary erosion of yeast sex chromosomes by mating-type switching accidents.</title>
        <authorList>
            <person name="Gordon J.L."/>
            <person name="Armisen D."/>
            <person name="Proux-Wera E."/>
            <person name="Oheigeartaigh S.S."/>
            <person name="Byrne K.P."/>
            <person name="Wolfe K.H."/>
        </authorList>
    </citation>
    <scope>NUCLEOTIDE SEQUENCE [LARGE SCALE GENOMIC DNA]</scope>
    <source>
        <strain evidence="9">ATCC 34711 / CBS 6284 / DSM 70876 / NBRC 10599 / NRRL Y-10934 / UCD 77-7</strain>
    </source>
</reference>
<dbReference type="GO" id="GO:0034257">
    <property type="term" value="F:nicotinamide riboside transmembrane transporter activity"/>
    <property type="evidence" value="ECO:0007669"/>
    <property type="project" value="EnsemblFungi"/>
</dbReference>
<evidence type="ECO:0000256" key="2">
    <source>
        <dbReference type="ARBA" id="ARBA00007965"/>
    </source>
</evidence>
<evidence type="ECO:0000313" key="8">
    <source>
        <dbReference type="EMBL" id="CCH58259.1"/>
    </source>
</evidence>
<sequence>MTEDYPLQAHTVETQPNSKLENASFYEKLQNKTYLTFFTIGIGLLWPWNCILSASTYFINVIFSVNTIWARNFTSSMMTVSTIASLIFNTWLAQRQFNYSQRVISGLFWEIIIFILFTLISVVHSSLNMAVVFFFVMILVIGSALGTALSQNGILAIANLYGSEYSQAVVVGQAIAGVAPSVVLFMAAFFGDDNHDIGLFGIICYLLATAMVCTVCIILFKKNSIADKLLSNETSVSSERTNVPFDTLYYKLKWLVLAILFTFIITMAFPVFASTTMSMGINLSDTKYSALAFIIWNIGDVYGRIIADKPMFRSSSFTALKSFIYSLSRIILVPLFFIFTTLNSRHKHSSLIFADICYMLLQFIFGVTNGHIISIAFMKVPEYLETDEEKEAAGGFTTIFVFIGLALGSLLSYLVTFTVNSILSNNSQS</sequence>
<comment type="subcellular location">
    <subcellularLocation>
        <location evidence="1">Membrane</location>
        <topology evidence="1">Multi-pass membrane protein</topology>
    </subcellularLocation>
</comment>
<dbReference type="Pfam" id="PF01733">
    <property type="entry name" value="Nucleoside_tran"/>
    <property type="match status" value="2"/>
</dbReference>
<dbReference type="KEGG" id="tbl:TBLA_0A04650"/>
<dbReference type="PANTHER" id="PTHR10332:SF88">
    <property type="entry name" value="EQUILIBRATIVE NUCLEOSIDE TRANSPORTER 1, ISOFORM A"/>
    <property type="match status" value="1"/>
</dbReference>
<keyword evidence="9" id="KW-1185">Reference proteome</keyword>
<dbReference type="InParanoid" id="I2GVV7"/>
<dbReference type="HOGENOM" id="CLU_021611_3_0_1"/>
<organism evidence="8 9">
    <name type="scientific">Henningerozyma blattae (strain ATCC 34711 / CBS 6284 / DSM 70876 / NBRC 10599 / NRRL Y-10934 / UCD 77-7)</name>
    <name type="common">Yeast</name>
    <name type="synonym">Tetrapisispora blattae</name>
    <dbReference type="NCBI Taxonomy" id="1071380"/>
    <lineage>
        <taxon>Eukaryota</taxon>
        <taxon>Fungi</taxon>
        <taxon>Dikarya</taxon>
        <taxon>Ascomycota</taxon>
        <taxon>Saccharomycotina</taxon>
        <taxon>Saccharomycetes</taxon>
        <taxon>Saccharomycetales</taxon>
        <taxon>Saccharomycetaceae</taxon>
        <taxon>Henningerozyma</taxon>
    </lineage>
</organism>
<dbReference type="GeneID" id="14493280"/>
<dbReference type="OrthoDB" id="46396at2759"/>
<feature type="transmembrane region" description="Helical" evidence="7">
    <location>
        <begin position="129"/>
        <end position="149"/>
    </location>
</feature>
<keyword evidence="4 7" id="KW-0812">Transmembrane</keyword>
<dbReference type="Gene3D" id="1.20.1250.20">
    <property type="entry name" value="MFS general substrate transporter like domains"/>
    <property type="match status" value="1"/>
</dbReference>
<evidence type="ECO:0000256" key="3">
    <source>
        <dbReference type="ARBA" id="ARBA00022448"/>
    </source>
</evidence>
<dbReference type="GO" id="GO:0000329">
    <property type="term" value="C:fungal-type vacuole membrane"/>
    <property type="evidence" value="ECO:0007669"/>
    <property type="project" value="EnsemblFungi"/>
</dbReference>
<dbReference type="InterPro" id="IPR002259">
    <property type="entry name" value="Eqnu_transpt"/>
</dbReference>
<dbReference type="SUPFAM" id="SSF103473">
    <property type="entry name" value="MFS general substrate transporter"/>
    <property type="match status" value="2"/>
</dbReference>
<protein>
    <recommendedName>
        <fullName evidence="10">Nucleoside transporter FUN26</fullName>
    </recommendedName>
</protein>
<dbReference type="FunCoup" id="I2GVV7">
    <property type="interactions" value="299"/>
</dbReference>
<dbReference type="EMBL" id="HE806316">
    <property type="protein sequence ID" value="CCH58259.1"/>
    <property type="molecule type" value="Genomic_DNA"/>
</dbReference>
<evidence type="ECO:0000313" key="9">
    <source>
        <dbReference type="Proteomes" id="UP000002866"/>
    </source>
</evidence>
<dbReference type="Proteomes" id="UP000002866">
    <property type="component" value="Chromosome 1"/>
</dbReference>
<dbReference type="InterPro" id="IPR036259">
    <property type="entry name" value="MFS_trans_sf"/>
</dbReference>
<accession>I2GVV7</accession>
<evidence type="ECO:0000256" key="6">
    <source>
        <dbReference type="ARBA" id="ARBA00023136"/>
    </source>
</evidence>
<dbReference type="OMA" id="GSPWTTK"/>
<dbReference type="PIRSF" id="PIRSF016379">
    <property type="entry name" value="ENT"/>
    <property type="match status" value="1"/>
</dbReference>
<proteinExistence type="inferred from homology"/>
<feature type="transmembrane region" description="Helical" evidence="7">
    <location>
        <begin position="69"/>
        <end position="91"/>
    </location>
</feature>
<gene>
    <name evidence="8" type="primary">TBLA0A04650</name>
    <name evidence="8" type="ORF">TBLA_0A04650</name>
</gene>
<feature type="transmembrane region" description="Helical" evidence="7">
    <location>
        <begin position="254"/>
        <end position="273"/>
    </location>
</feature>
<dbReference type="GO" id="GO:0005886">
    <property type="term" value="C:plasma membrane"/>
    <property type="evidence" value="ECO:0007669"/>
    <property type="project" value="TreeGrafter"/>
</dbReference>
<feature type="transmembrane region" description="Helical" evidence="7">
    <location>
        <begin position="398"/>
        <end position="423"/>
    </location>
</feature>
<feature type="transmembrane region" description="Helical" evidence="7">
    <location>
        <begin position="103"/>
        <end position="123"/>
    </location>
</feature>
<dbReference type="eggNOG" id="KOG1479">
    <property type="taxonomic scope" value="Eukaryota"/>
</dbReference>